<evidence type="ECO:0000256" key="1">
    <source>
        <dbReference type="SAM" id="MobiDB-lite"/>
    </source>
</evidence>
<comment type="caution">
    <text evidence="3">The sequence shown here is derived from an EMBL/GenBank/DDBJ whole genome shotgun (WGS) entry which is preliminary data.</text>
</comment>
<keyword evidence="2" id="KW-0472">Membrane</keyword>
<name>A0A9P6U9P5_9FUNG</name>
<organism evidence="3 4">
    <name type="scientific">Actinomortierella ambigua</name>
    <dbReference type="NCBI Taxonomy" id="1343610"/>
    <lineage>
        <taxon>Eukaryota</taxon>
        <taxon>Fungi</taxon>
        <taxon>Fungi incertae sedis</taxon>
        <taxon>Mucoromycota</taxon>
        <taxon>Mortierellomycotina</taxon>
        <taxon>Mortierellomycetes</taxon>
        <taxon>Mortierellales</taxon>
        <taxon>Mortierellaceae</taxon>
        <taxon>Actinomortierella</taxon>
    </lineage>
</organism>
<dbReference type="AlphaFoldDB" id="A0A9P6U9P5"/>
<evidence type="ECO:0000313" key="3">
    <source>
        <dbReference type="EMBL" id="KAG0266674.1"/>
    </source>
</evidence>
<gene>
    <name evidence="3" type="ORF">DFQ27_009528</name>
</gene>
<evidence type="ECO:0000256" key="2">
    <source>
        <dbReference type="SAM" id="Phobius"/>
    </source>
</evidence>
<proteinExistence type="predicted"/>
<evidence type="ECO:0000313" key="4">
    <source>
        <dbReference type="Proteomes" id="UP000807716"/>
    </source>
</evidence>
<keyword evidence="2" id="KW-1133">Transmembrane helix</keyword>
<dbReference type="OrthoDB" id="2440751at2759"/>
<keyword evidence="4" id="KW-1185">Reference proteome</keyword>
<sequence length="167" mass="18042">MATNAPSQWDVPIQQTTDIEPESSSDKMGRLIQSTIVYFNVRPAWDWAVAKYNESPLYLRLSLWAFVVSSSVPLICFLGFMTAVTMICLIVGAMTFGVIEGGSGVVASAILLPTLAVTTFIASGIGATIFVAMTALRAVMVVIQLFSGQGQQDSSRRQRARGKSRSE</sequence>
<feature type="region of interest" description="Disordered" evidence="1">
    <location>
        <begin position="1"/>
        <end position="25"/>
    </location>
</feature>
<dbReference type="EMBL" id="JAAAJB010000089">
    <property type="protein sequence ID" value="KAG0266674.1"/>
    <property type="molecule type" value="Genomic_DNA"/>
</dbReference>
<feature type="transmembrane region" description="Helical" evidence="2">
    <location>
        <begin position="63"/>
        <end position="92"/>
    </location>
</feature>
<dbReference type="Pfam" id="PF16015">
    <property type="entry name" value="Promethin"/>
    <property type="match status" value="1"/>
</dbReference>
<feature type="transmembrane region" description="Helical" evidence="2">
    <location>
        <begin position="104"/>
        <end position="123"/>
    </location>
</feature>
<feature type="compositionally biased region" description="Polar residues" evidence="1">
    <location>
        <begin position="1"/>
        <end position="18"/>
    </location>
</feature>
<keyword evidence="2" id="KW-0812">Transmembrane</keyword>
<protein>
    <submittedName>
        <fullName evidence="3">Uncharacterized protein</fullName>
    </submittedName>
</protein>
<accession>A0A9P6U9P5</accession>
<dbReference type="Proteomes" id="UP000807716">
    <property type="component" value="Unassembled WGS sequence"/>
</dbReference>
<reference evidence="3" key="1">
    <citation type="journal article" date="2020" name="Fungal Divers.">
        <title>Resolving the Mortierellaceae phylogeny through synthesis of multi-gene phylogenetics and phylogenomics.</title>
        <authorList>
            <person name="Vandepol N."/>
            <person name="Liber J."/>
            <person name="Desiro A."/>
            <person name="Na H."/>
            <person name="Kennedy M."/>
            <person name="Barry K."/>
            <person name="Grigoriev I.V."/>
            <person name="Miller A.N."/>
            <person name="O'Donnell K."/>
            <person name="Stajich J.E."/>
            <person name="Bonito G."/>
        </authorList>
    </citation>
    <scope>NUCLEOTIDE SEQUENCE</scope>
    <source>
        <strain evidence="3">BC1065</strain>
    </source>
</reference>